<feature type="compositionally biased region" description="Basic and acidic residues" evidence="1">
    <location>
        <begin position="222"/>
        <end position="233"/>
    </location>
</feature>
<evidence type="ECO:0000256" key="1">
    <source>
        <dbReference type="SAM" id="MobiDB-lite"/>
    </source>
</evidence>
<proteinExistence type="predicted"/>
<dbReference type="InParanoid" id="A0A1V8T6S8"/>
<name>A0A1V8T6S8_9PEZI</name>
<comment type="caution">
    <text evidence="2">The sequence shown here is derived from an EMBL/GenBank/DDBJ whole genome shotgun (WGS) entry which is preliminary data.</text>
</comment>
<dbReference type="Proteomes" id="UP000192596">
    <property type="component" value="Unassembled WGS sequence"/>
</dbReference>
<evidence type="ECO:0000313" key="2">
    <source>
        <dbReference type="EMBL" id="OQO06882.1"/>
    </source>
</evidence>
<gene>
    <name evidence="2" type="ORF">B0A48_07448</name>
</gene>
<dbReference type="AlphaFoldDB" id="A0A1V8T6S8"/>
<evidence type="ECO:0008006" key="4">
    <source>
        <dbReference type="Google" id="ProtNLM"/>
    </source>
</evidence>
<dbReference type="OrthoDB" id="3903686at2759"/>
<keyword evidence="3" id="KW-1185">Reference proteome</keyword>
<organism evidence="2 3">
    <name type="scientific">Cryoendolithus antarcticus</name>
    <dbReference type="NCBI Taxonomy" id="1507870"/>
    <lineage>
        <taxon>Eukaryota</taxon>
        <taxon>Fungi</taxon>
        <taxon>Dikarya</taxon>
        <taxon>Ascomycota</taxon>
        <taxon>Pezizomycotina</taxon>
        <taxon>Dothideomycetes</taxon>
        <taxon>Dothideomycetidae</taxon>
        <taxon>Cladosporiales</taxon>
        <taxon>Cladosporiaceae</taxon>
        <taxon>Cryoendolithus</taxon>
    </lineage>
</organism>
<accession>A0A1V8T6S8</accession>
<evidence type="ECO:0000313" key="3">
    <source>
        <dbReference type="Proteomes" id="UP000192596"/>
    </source>
</evidence>
<reference evidence="3" key="1">
    <citation type="submission" date="2017-03" db="EMBL/GenBank/DDBJ databases">
        <title>Genomes of endolithic fungi from Antarctica.</title>
        <authorList>
            <person name="Coleine C."/>
            <person name="Masonjones S."/>
            <person name="Stajich J.E."/>
        </authorList>
    </citation>
    <scope>NUCLEOTIDE SEQUENCE [LARGE SCALE GENOMIC DNA]</scope>
    <source>
        <strain evidence="3">CCFEE 5527</strain>
    </source>
</reference>
<feature type="region of interest" description="Disordered" evidence="1">
    <location>
        <begin position="216"/>
        <end position="259"/>
    </location>
</feature>
<sequence>MAAADQPPRRSGILDLPSELHEQIWTYLDWDSSKLLLPDRPDIFAISLTCSTLRKAVLPLLFRHVVLRLRWAQGALYEPTLLKLRRDHPDLAQYIRTVQIRAEYGQVDLPINWSFAEYDKLAHAREKWSKYEKRCVRISESPALVLGETVEEWLDPAKVGNVLPHHVSRVHDLVHALIEPLDKKHKDVAWLSAAQAERRRKNLDSQRARMEEALEKATGAAERTRLAKERHDPFGGVVMSPDDDQGQDGHPPPFNDRRMVQDTPRAKLQLEALALAISCISGSVTNIIINACPVPAQRHYGSQHSFVLATAAAAMTMLGPSLTSLSVATPEVFGHTRLYTPPKLKDYPDSVHFPNEVIEELRGLQMFRLVGHANSVMSETKFTCWLPSLSGLMSNGTLRSVELWDTKFIDDQLCDWLSSIRPGPGRLVLHDVIIQKDRRPGMRIPADDSAPINRHNAYLAFVLDLRTALPSAILTLSNVTGAAWDNTVPAAGERFVEAEVCNVTGDFTNERQHRLLQDFKSFVPQWRAEEQREETTDADAKQFGKLIDAAMASRSFRQWS</sequence>
<dbReference type="EMBL" id="NAJO01000015">
    <property type="protein sequence ID" value="OQO06882.1"/>
    <property type="molecule type" value="Genomic_DNA"/>
</dbReference>
<protein>
    <recommendedName>
        <fullName evidence="4">F-box domain-containing protein</fullName>
    </recommendedName>
</protein>